<dbReference type="NCBIfam" id="TIGR00336">
    <property type="entry name" value="pyrE"/>
    <property type="match status" value="1"/>
</dbReference>
<name>A0A520KYG9_9EURY</name>
<evidence type="ECO:0000256" key="5">
    <source>
        <dbReference type="ARBA" id="ARBA00022975"/>
    </source>
</evidence>
<evidence type="ECO:0000256" key="1">
    <source>
        <dbReference type="ARBA" id="ARBA00004889"/>
    </source>
</evidence>
<evidence type="ECO:0000259" key="7">
    <source>
        <dbReference type="Pfam" id="PF00156"/>
    </source>
</evidence>
<keyword evidence="4 6" id="KW-0808">Transferase</keyword>
<comment type="cofactor">
    <cofactor evidence="6">
        <name>Mg(2+)</name>
        <dbReference type="ChEBI" id="CHEBI:18420"/>
    </cofactor>
</comment>
<dbReference type="GO" id="GO:0044205">
    <property type="term" value="P:'de novo' UMP biosynthetic process"/>
    <property type="evidence" value="ECO:0007669"/>
    <property type="project" value="UniProtKB-UniRule"/>
</dbReference>
<dbReference type="InterPro" id="IPR029057">
    <property type="entry name" value="PRTase-like"/>
</dbReference>
<sequence>MIISEMIKDSGALKVGSFTLSSGKKSSYYVDKYLFETSPGILKKISEEMIFRIEREFDIIAGPEMGAIPLITALSLKTEKPFLIVRKKDKDYGTKSKIEGNLKEGDKVLFVEDVTTTGESLLKAIRTVEEVGGVITEVLIVVDREEGAVERMKKLGYDVNVLLRMRELI</sequence>
<dbReference type="SUPFAM" id="SSF53271">
    <property type="entry name" value="PRTase-like"/>
    <property type="match status" value="1"/>
</dbReference>
<evidence type="ECO:0000313" key="8">
    <source>
        <dbReference type="EMBL" id="RZN73042.1"/>
    </source>
</evidence>
<feature type="binding site" description="in other chain" evidence="6">
    <location>
        <begin position="112"/>
        <end position="120"/>
    </location>
    <ligand>
        <name>5-phospho-alpha-D-ribose 1-diphosphate</name>
        <dbReference type="ChEBI" id="CHEBI:58017"/>
        <note>ligand shared between dimeric partners</note>
    </ligand>
</feature>
<comment type="similarity">
    <text evidence="6">Belongs to the purine/pyrimidine phosphoribosyltransferase family. PyrE subfamily.</text>
</comment>
<dbReference type="GO" id="GO:0000287">
    <property type="term" value="F:magnesium ion binding"/>
    <property type="evidence" value="ECO:0007669"/>
    <property type="project" value="UniProtKB-UniRule"/>
</dbReference>
<comment type="caution">
    <text evidence="6">Lacks conserved residue(s) required for the propagation of feature annotation.</text>
</comment>
<comment type="pathway">
    <text evidence="1 6">Pyrimidine metabolism; UMP biosynthesis via de novo pathway; UMP from orotate: step 1/2.</text>
</comment>
<dbReference type="AlphaFoldDB" id="A0A520KYG9"/>
<feature type="binding site" description="in other chain" evidence="6">
    <location>
        <position position="87"/>
    </location>
    <ligand>
        <name>5-phospho-alpha-D-ribose 1-diphosphate</name>
        <dbReference type="ChEBI" id="CHEBI:58017"/>
        <note>ligand shared between dimeric partners</note>
    </ligand>
</feature>
<dbReference type="InterPro" id="IPR000836">
    <property type="entry name" value="PRTase_dom"/>
</dbReference>
<dbReference type="CDD" id="cd06223">
    <property type="entry name" value="PRTases_typeI"/>
    <property type="match status" value="1"/>
</dbReference>
<evidence type="ECO:0000256" key="2">
    <source>
        <dbReference type="ARBA" id="ARBA00011971"/>
    </source>
</evidence>
<dbReference type="PANTHER" id="PTHR19278:SF9">
    <property type="entry name" value="URIDINE 5'-MONOPHOSPHATE SYNTHASE"/>
    <property type="match status" value="1"/>
</dbReference>
<evidence type="ECO:0000313" key="9">
    <source>
        <dbReference type="Proteomes" id="UP000320766"/>
    </source>
</evidence>
<comment type="caution">
    <text evidence="8">The sequence shown here is derived from an EMBL/GenBank/DDBJ whole genome shotgun (WGS) entry which is preliminary data.</text>
</comment>
<feature type="binding site" evidence="6">
    <location>
        <position position="144"/>
    </location>
    <ligand>
        <name>orotate</name>
        <dbReference type="ChEBI" id="CHEBI:30839"/>
    </ligand>
</feature>
<keyword evidence="5 6" id="KW-0665">Pyrimidine biosynthesis</keyword>
<organism evidence="8 9">
    <name type="scientific">Candidatus Methanolliviera hydrocarbonicum</name>
    <dbReference type="NCBI Taxonomy" id="2491085"/>
    <lineage>
        <taxon>Archaea</taxon>
        <taxon>Methanobacteriati</taxon>
        <taxon>Methanobacteriota</taxon>
        <taxon>Candidatus Methanoliparia</taxon>
        <taxon>Candidatus Methanoliparales</taxon>
        <taxon>Candidatus Methanollivieraceae</taxon>
        <taxon>Candidatus Methanolliviera</taxon>
    </lineage>
</organism>
<feature type="domain" description="Phosphoribosyltransferase" evidence="7">
    <location>
        <begin position="42"/>
        <end position="151"/>
    </location>
</feature>
<reference evidence="8 9" key="1">
    <citation type="journal article" date="2019" name="Nat. Microbiol.">
        <title>Wide diversity of methane and short-chain alkane metabolisms in uncultured archaea.</title>
        <authorList>
            <person name="Borrel G."/>
            <person name="Adam P.S."/>
            <person name="McKay L.J."/>
            <person name="Chen L.X."/>
            <person name="Sierra-Garcia I.N."/>
            <person name="Sieber C.M."/>
            <person name="Letourneur Q."/>
            <person name="Ghozlane A."/>
            <person name="Andersen G.L."/>
            <person name="Li W.J."/>
            <person name="Hallam S.J."/>
            <person name="Muyzer G."/>
            <person name="de Oliveira V.M."/>
            <person name="Inskeep W.P."/>
            <person name="Banfield J.F."/>
            <person name="Gribaldo S."/>
        </authorList>
    </citation>
    <scope>NUCLEOTIDE SEQUENCE [LARGE SCALE GENOMIC DNA]</scope>
    <source>
        <strain evidence="8">NM1b</strain>
    </source>
</reference>
<feature type="binding site" evidence="6">
    <location>
        <position position="116"/>
    </location>
    <ligand>
        <name>orotate</name>
        <dbReference type="ChEBI" id="CHEBI:30839"/>
    </ligand>
</feature>
<dbReference type="PANTHER" id="PTHR19278">
    <property type="entry name" value="OROTATE PHOSPHORIBOSYLTRANSFERASE"/>
    <property type="match status" value="1"/>
</dbReference>
<dbReference type="InterPro" id="IPR004467">
    <property type="entry name" value="Or_phspho_trans_dom"/>
</dbReference>
<dbReference type="Gene3D" id="3.40.50.2020">
    <property type="match status" value="1"/>
</dbReference>
<dbReference type="Proteomes" id="UP000320766">
    <property type="component" value="Unassembled WGS sequence"/>
</dbReference>
<dbReference type="InterPro" id="IPR023031">
    <property type="entry name" value="OPRT"/>
</dbReference>
<feature type="binding site" evidence="6">
    <location>
        <position position="90"/>
    </location>
    <ligand>
        <name>5-phospho-alpha-D-ribose 1-diphosphate</name>
        <dbReference type="ChEBI" id="CHEBI:58017"/>
        <note>ligand shared between dimeric partners</note>
    </ligand>
</feature>
<dbReference type="GO" id="GO:0019856">
    <property type="term" value="P:pyrimidine nucleobase biosynthetic process"/>
    <property type="evidence" value="ECO:0007669"/>
    <property type="project" value="TreeGrafter"/>
</dbReference>
<proteinExistence type="inferred from homology"/>
<dbReference type="EMBL" id="RXIL01000020">
    <property type="protein sequence ID" value="RZN73042.1"/>
    <property type="molecule type" value="Genomic_DNA"/>
</dbReference>
<evidence type="ECO:0000256" key="3">
    <source>
        <dbReference type="ARBA" id="ARBA00022676"/>
    </source>
</evidence>
<dbReference type="GO" id="GO:0004588">
    <property type="term" value="F:orotate phosphoribosyltransferase activity"/>
    <property type="evidence" value="ECO:0007669"/>
    <property type="project" value="UniProtKB-UniRule"/>
</dbReference>
<comment type="subunit">
    <text evidence="6">Homodimer.</text>
</comment>
<comment type="function">
    <text evidence="6">Catalyzes the transfer of a ribosyl phosphate group from 5-phosphoribose 1-diphosphate to orotate, leading to the formation of orotidine monophosphate (OMP).</text>
</comment>
<dbReference type="Pfam" id="PF00156">
    <property type="entry name" value="Pribosyltran"/>
    <property type="match status" value="1"/>
</dbReference>
<comment type="catalytic activity">
    <reaction evidence="6">
        <text>orotidine 5'-phosphate + diphosphate = orotate + 5-phospho-alpha-D-ribose 1-diphosphate</text>
        <dbReference type="Rhea" id="RHEA:10380"/>
        <dbReference type="ChEBI" id="CHEBI:30839"/>
        <dbReference type="ChEBI" id="CHEBI:33019"/>
        <dbReference type="ChEBI" id="CHEBI:57538"/>
        <dbReference type="ChEBI" id="CHEBI:58017"/>
        <dbReference type="EC" id="2.4.2.10"/>
    </reaction>
</comment>
<evidence type="ECO:0000256" key="4">
    <source>
        <dbReference type="ARBA" id="ARBA00022679"/>
    </source>
</evidence>
<keyword evidence="3 6" id="KW-0328">Glycosyltransferase</keyword>
<keyword evidence="6" id="KW-0460">Magnesium</keyword>
<evidence type="ECO:0000256" key="6">
    <source>
        <dbReference type="HAMAP-Rule" id="MF_01208"/>
    </source>
</evidence>
<gene>
    <name evidence="6" type="primary">pyrE</name>
    <name evidence="8" type="ORF">EF807_01190</name>
</gene>
<protein>
    <recommendedName>
        <fullName evidence="2 6">Orotate phosphoribosyltransferase</fullName>
        <shortName evidence="6">OPRT</shortName>
        <shortName evidence="6">OPRTase</shortName>
        <ecNumber evidence="2 6">2.4.2.10</ecNumber>
    </recommendedName>
</protein>
<dbReference type="EC" id="2.4.2.10" evidence="2 6"/>
<dbReference type="HAMAP" id="MF_01208">
    <property type="entry name" value="PyrE"/>
    <property type="match status" value="1"/>
</dbReference>
<feature type="binding site" evidence="6">
    <location>
        <position position="86"/>
    </location>
    <ligand>
        <name>5-phospho-alpha-D-ribose 1-diphosphate</name>
        <dbReference type="ChEBI" id="CHEBI:58017"/>
        <note>ligand shared between dimeric partners</note>
    </ligand>
</feature>
<dbReference type="UniPathway" id="UPA00070">
    <property type="reaction ID" value="UER00119"/>
</dbReference>
<accession>A0A520KYG9</accession>